<evidence type="ECO:0000256" key="7">
    <source>
        <dbReference type="SAM" id="MobiDB-lite"/>
    </source>
</evidence>
<keyword evidence="5" id="KW-0408">Iron</keyword>
<feature type="region of interest" description="Disordered" evidence="7">
    <location>
        <begin position="1"/>
        <end position="22"/>
    </location>
</feature>
<name>A0A1U6ISL2_9SPHN</name>
<organism evidence="9 10">
    <name type="scientific">Novosphingobium mathurense</name>
    <dbReference type="NCBI Taxonomy" id="428990"/>
    <lineage>
        <taxon>Bacteria</taxon>
        <taxon>Pseudomonadati</taxon>
        <taxon>Pseudomonadota</taxon>
        <taxon>Alphaproteobacteria</taxon>
        <taxon>Sphingomonadales</taxon>
        <taxon>Sphingomonadaceae</taxon>
        <taxon>Novosphingobium</taxon>
    </lineage>
</organism>
<keyword evidence="9" id="KW-0223">Dioxygenase</keyword>
<dbReference type="Proteomes" id="UP000190989">
    <property type="component" value="Unassembled WGS sequence"/>
</dbReference>
<dbReference type="CDD" id="cd08882">
    <property type="entry name" value="RHO_alpha_C_MupW-like"/>
    <property type="match status" value="1"/>
</dbReference>
<evidence type="ECO:0000256" key="1">
    <source>
        <dbReference type="ARBA" id="ARBA00001962"/>
    </source>
</evidence>
<dbReference type="RefSeq" id="WP_079731873.1">
    <property type="nucleotide sequence ID" value="NZ_FVZE01000013.1"/>
</dbReference>
<feature type="domain" description="Rieske" evidence="8">
    <location>
        <begin position="47"/>
        <end position="156"/>
    </location>
</feature>
<dbReference type="AlphaFoldDB" id="A0A1U6ISL2"/>
<evidence type="ECO:0000313" key="10">
    <source>
        <dbReference type="Proteomes" id="UP000190989"/>
    </source>
</evidence>
<evidence type="ECO:0000256" key="3">
    <source>
        <dbReference type="ARBA" id="ARBA00022723"/>
    </source>
</evidence>
<dbReference type="GO" id="GO:0005506">
    <property type="term" value="F:iron ion binding"/>
    <property type="evidence" value="ECO:0007669"/>
    <property type="project" value="InterPro"/>
</dbReference>
<dbReference type="PANTHER" id="PTHR43756:SF5">
    <property type="entry name" value="CHOLINE MONOOXYGENASE, CHLOROPLASTIC"/>
    <property type="match status" value="1"/>
</dbReference>
<dbReference type="Pfam" id="PF00355">
    <property type="entry name" value="Rieske"/>
    <property type="match status" value="1"/>
</dbReference>
<accession>A0A1U6ISL2</accession>
<evidence type="ECO:0000313" key="9">
    <source>
        <dbReference type="EMBL" id="SLK11021.1"/>
    </source>
</evidence>
<evidence type="ECO:0000259" key="8">
    <source>
        <dbReference type="PROSITE" id="PS51296"/>
    </source>
</evidence>
<dbReference type="PANTHER" id="PTHR43756">
    <property type="entry name" value="CHOLINE MONOOXYGENASE, CHLOROPLASTIC"/>
    <property type="match status" value="1"/>
</dbReference>
<dbReference type="InterPro" id="IPR015879">
    <property type="entry name" value="Ring_hydroxy_dOase_asu_C_dom"/>
</dbReference>
<evidence type="ECO:0000256" key="4">
    <source>
        <dbReference type="ARBA" id="ARBA00023002"/>
    </source>
</evidence>
<evidence type="ECO:0000256" key="5">
    <source>
        <dbReference type="ARBA" id="ARBA00023004"/>
    </source>
</evidence>
<dbReference type="Pfam" id="PF00848">
    <property type="entry name" value="Ring_hydroxyl_A"/>
    <property type="match status" value="1"/>
</dbReference>
<dbReference type="PRINTS" id="PR00090">
    <property type="entry name" value="RNGDIOXGNASE"/>
</dbReference>
<dbReference type="InterPro" id="IPR001663">
    <property type="entry name" value="Rng_hydr_dOase-A"/>
</dbReference>
<dbReference type="EMBL" id="FVZE01000013">
    <property type="protein sequence ID" value="SLK11021.1"/>
    <property type="molecule type" value="Genomic_DNA"/>
</dbReference>
<sequence>MNKPADFEAPLDGRDPSNLRGDPITGDRYYSHEFMQREWGMMWTRIWHIAGRTADIPEAGDFVVHDFMKESVIAVRQEDGSVRAFYNSCAHRGMRMVKGMSSVDAISCPYHGWRYGIDGKLIHAQDSDIDFPQGNPCGKLGLKELRCEIWGGFVWYTMAKEGPSLYEYLAPMPEVYKNYPMDTAVRVAWYRIALNANWKFVTDNFSESYHTRTAHPQVPPWIDQDVDTARHEMWPNGHGRTVQPMRPSLSDRLPADQPHPYKMILQAWGIDPEGYASYEEMAMQGWLDLKAAKQREWKERGYVHYEHMDDEEITDSPHTVIFPNVTISFLPDNLVFFRSEPHPEDPEKCYFDLWCMAFPVEGQEMVESVMAGPKPLREVAECEHRDFDNGKGIPELTGQIVFQDMELAEGMQAGMHSRGYTDAYLPAQETRVRFFHEVLNDWLEGRKP</sequence>
<dbReference type="InterPro" id="IPR036922">
    <property type="entry name" value="Rieske_2Fe-2S_sf"/>
</dbReference>
<dbReference type="GO" id="GO:0051537">
    <property type="term" value="F:2 iron, 2 sulfur cluster binding"/>
    <property type="evidence" value="ECO:0007669"/>
    <property type="project" value="UniProtKB-KW"/>
</dbReference>
<keyword evidence="6" id="KW-0411">Iron-sulfur</keyword>
<keyword evidence="3" id="KW-0479">Metal-binding</keyword>
<dbReference type="InterPro" id="IPR017941">
    <property type="entry name" value="Rieske_2Fe-2S"/>
</dbReference>
<dbReference type="SUPFAM" id="SSF55961">
    <property type="entry name" value="Bet v1-like"/>
    <property type="match status" value="1"/>
</dbReference>
<dbReference type="Gene3D" id="3.90.380.10">
    <property type="entry name" value="Naphthalene 1,2-dioxygenase Alpha Subunit, Chain A, domain 1"/>
    <property type="match status" value="1"/>
</dbReference>
<dbReference type="CDD" id="cd03469">
    <property type="entry name" value="Rieske_RO_Alpha_N"/>
    <property type="match status" value="1"/>
</dbReference>
<gene>
    <name evidence="9" type="ORF">SAMN06295987_11339</name>
</gene>
<dbReference type="STRING" id="428990.SAMN06295987_11339"/>
<dbReference type="SUPFAM" id="SSF50022">
    <property type="entry name" value="ISP domain"/>
    <property type="match status" value="1"/>
</dbReference>
<proteinExistence type="predicted"/>
<evidence type="ECO:0000256" key="2">
    <source>
        <dbReference type="ARBA" id="ARBA00022714"/>
    </source>
</evidence>
<dbReference type="GO" id="GO:0051213">
    <property type="term" value="F:dioxygenase activity"/>
    <property type="evidence" value="ECO:0007669"/>
    <property type="project" value="UniProtKB-KW"/>
</dbReference>
<protein>
    <submittedName>
        <fullName evidence="9">Phenylpropionate dioxygenase, large terminal subunit</fullName>
    </submittedName>
</protein>
<keyword evidence="4" id="KW-0560">Oxidoreductase</keyword>
<reference evidence="10" key="1">
    <citation type="submission" date="2017-02" db="EMBL/GenBank/DDBJ databases">
        <authorList>
            <person name="Varghese N."/>
            <person name="Submissions S."/>
        </authorList>
    </citation>
    <scope>NUCLEOTIDE SEQUENCE [LARGE SCALE GENOMIC DNA]</scope>
    <source>
        <strain evidence="10">SM117</strain>
    </source>
</reference>
<comment type="cofactor">
    <cofactor evidence="1">
        <name>Fe cation</name>
        <dbReference type="ChEBI" id="CHEBI:24875"/>
    </cofactor>
</comment>
<keyword evidence="2" id="KW-0001">2Fe-2S</keyword>
<dbReference type="PROSITE" id="PS51296">
    <property type="entry name" value="RIESKE"/>
    <property type="match status" value="1"/>
</dbReference>
<keyword evidence="10" id="KW-1185">Reference proteome</keyword>
<dbReference type="Gene3D" id="2.102.10.10">
    <property type="entry name" value="Rieske [2Fe-2S] iron-sulphur domain"/>
    <property type="match status" value="1"/>
</dbReference>
<evidence type="ECO:0000256" key="6">
    <source>
        <dbReference type="ARBA" id="ARBA00023014"/>
    </source>
</evidence>